<feature type="compositionally biased region" description="Acidic residues" evidence="7">
    <location>
        <begin position="595"/>
        <end position="605"/>
    </location>
</feature>
<feature type="coiled-coil region" evidence="6">
    <location>
        <begin position="1070"/>
        <end position="1097"/>
    </location>
</feature>
<evidence type="ECO:0000313" key="10">
    <source>
        <dbReference type="Proteomes" id="UP001583186"/>
    </source>
</evidence>
<evidence type="ECO:0000256" key="4">
    <source>
        <dbReference type="ARBA" id="ARBA00022989"/>
    </source>
</evidence>
<feature type="region of interest" description="Disordered" evidence="7">
    <location>
        <begin position="523"/>
        <end position="625"/>
    </location>
</feature>
<feature type="compositionally biased region" description="Polar residues" evidence="7">
    <location>
        <begin position="1228"/>
        <end position="1240"/>
    </location>
</feature>
<reference evidence="9 10" key="1">
    <citation type="journal article" date="2024" name="IMA Fungus">
        <title>IMA Genome - F19 : A genome assembly and annotation guide to empower mycologists, including annotated draft genome sequences of Ceratocystis pirilliformis, Diaporthe australafricana, Fusarium ophioides, Paecilomyces lecythidis, and Sporothrix stenoceras.</title>
        <authorList>
            <person name="Aylward J."/>
            <person name="Wilson A.M."/>
            <person name="Visagie C.M."/>
            <person name="Spraker J."/>
            <person name="Barnes I."/>
            <person name="Buitendag C."/>
            <person name="Ceriani C."/>
            <person name="Del Mar Angel L."/>
            <person name="du Plessis D."/>
            <person name="Fuchs T."/>
            <person name="Gasser K."/>
            <person name="Kramer D."/>
            <person name="Li W."/>
            <person name="Munsamy K."/>
            <person name="Piso A."/>
            <person name="Price J.L."/>
            <person name="Sonnekus B."/>
            <person name="Thomas C."/>
            <person name="van der Nest A."/>
            <person name="van Dijk A."/>
            <person name="van Heerden A."/>
            <person name="van Vuuren N."/>
            <person name="Yilmaz N."/>
            <person name="Duong T.A."/>
            <person name="van der Merwe N.A."/>
            <person name="Wingfield M.J."/>
            <person name="Wingfield B.D."/>
        </authorList>
    </citation>
    <scope>NUCLEOTIDE SEQUENCE [LARGE SCALE GENOMIC DNA]</scope>
    <source>
        <strain evidence="9 10">CMW 5346</strain>
    </source>
</reference>
<feature type="compositionally biased region" description="Basic and acidic residues" evidence="7">
    <location>
        <begin position="246"/>
        <end position="275"/>
    </location>
</feature>
<feature type="compositionally biased region" description="Basic and acidic residues" evidence="7">
    <location>
        <begin position="179"/>
        <end position="192"/>
    </location>
</feature>
<feature type="compositionally biased region" description="Polar residues" evidence="7">
    <location>
        <begin position="15"/>
        <end position="44"/>
    </location>
</feature>
<name>A0ABR3ZMN4_9PEZI</name>
<organism evidence="9 10">
    <name type="scientific">Sporothrix stenoceras</name>
    <dbReference type="NCBI Taxonomy" id="5173"/>
    <lineage>
        <taxon>Eukaryota</taxon>
        <taxon>Fungi</taxon>
        <taxon>Dikarya</taxon>
        <taxon>Ascomycota</taxon>
        <taxon>Pezizomycotina</taxon>
        <taxon>Sordariomycetes</taxon>
        <taxon>Sordariomycetidae</taxon>
        <taxon>Ophiostomatales</taxon>
        <taxon>Ophiostomataceae</taxon>
        <taxon>Sporothrix</taxon>
    </lineage>
</organism>
<feature type="region of interest" description="Disordered" evidence="7">
    <location>
        <begin position="1172"/>
        <end position="1440"/>
    </location>
</feature>
<evidence type="ECO:0008006" key="11">
    <source>
        <dbReference type="Google" id="ProtNLM"/>
    </source>
</evidence>
<sequence>MAAGDEPDAGDSREPTLQASVEAPLTSTLNEPTESNLPTPTKPTNGPKEPETTASSTAASSTTSLDQPQVRPTSRDESPAQKLEKVLKKQRAAERTARSRSRSLKEPKAAKPAPPPNMDVSVEGAQKSPNTAATGAGTGDFDDFGLPIRKAEAIQYSTPEPEEEKPRQRAWSFRRRSTSRSDADGAANDHSRTSSRASSSSRRRWSLRIGTDSPVDGANKVTAERGTTADGDATGLSAGATDTIEEEPRTPRPPQLKEKEDAHATPSEGKDKSDAPRASTDSQAKATQSGSTFAAVHARETSIASSAGNTMSEFSHQKLTTEKAEEKEDEDEGWQTMPAFAPYDIYDDDNRLIAKEHVDTEADSYGYGGLGGAGKGYTRVLVDDDAESATSMDENTNYLFKGGGTSMMDDEEEQRDTVSQMEATKDLLTEGQRIAYVGITRLHLYNMIKEFEDAKPSKRMRKEFTVATESMRMWSQKMMIRLYAHMDISLAEQVMIEQLSEHGVQPKDLTPALMANARVKNPMAHKEGAAASEPPTSPHTPAGPAPYPSPRIVEEVNDDDEHVPATTSNPASPGEPSEKAKEAAAESAAWRDEDGHSDDDNEEAAEPPPPYKEIEGEALPDVRTPSQLPTTAKIDIDLRWTVLCDLFLVLIADSIYDARSRVLLERVGESIEIPWIDICKFERKVTEALEMQQQAEKENWDEKDHMEERRKLALRRRYVMMGLATVGGGLVIGLSAGLLAPVIGAGLAAGFTTIGVTGTSSFLAGAGGAAIITSSAAASGSVIGVRAANRRTGAVKTFEYRPLHNNKRVNLIVTVSGWMTGKVDDVRLPYSTIDPVMGDIYSVLWEPEMLTSMGDTINILATEALTQGLQQLLGSTILVSLMAALQLPVVLTKLSYLIDNPWAVSLDRATMAGLILADSLTDRNLGTRPITLVGYSLGSRVIFSCLQELARKGAYGLIQNVFMFGSPVVVKHDEYMRARSVVAGRLVNGYNRNDWILGYLFRLTNGGIRRIAGLGAVENIPGIENMDVTEFVVGHMDYRTAMPRLLRECGWLVESDEFTEIEDPDPENHGERQRELINEIEEARKELEKEGKASKKGGAFSFFSRKKKGEKQEWEIYEDLAKQRAAGSGVGSAAALAAVRSKTEDAEGNNHGILFDVDAIRAELAKEHNGREEDLQLDQLQVRELESTLPPMKLNYSPAPSPALSPPPPATPKAPPLPLLRSPRTTSGHSSTASLTNNNRRVTDTAVAYRASQDFRESSTSRRSSNTPGSAEYRISEERTPTALGRQMSLPPRDDLAPPPSYNRSGANSPHIVDDGNDGISMTFDYVYDDEPAPPRTLGSTASPLTPPTPFSPGGPAPPPPPKDPRYKSTPSPPAGAGSSSSGLAVGAGAAAAGAAVGAAAVVSPSVPAITLTDPWNEGAADDDDDDDFGKEQEISMTFA</sequence>
<proteinExistence type="inferred from homology"/>
<dbReference type="SUPFAM" id="SSF53474">
    <property type="entry name" value="alpha/beta-Hydrolases"/>
    <property type="match status" value="1"/>
</dbReference>
<evidence type="ECO:0000256" key="6">
    <source>
        <dbReference type="SAM" id="Coils"/>
    </source>
</evidence>
<evidence type="ECO:0000256" key="1">
    <source>
        <dbReference type="ARBA" id="ARBA00004141"/>
    </source>
</evidence>
<protein>
    <recommendedName>
        <fullName evidence="11">DUF726 domain containing protein</fullName>
    </recommendedName>
</protein>
<evidence type="ECO:0000313" key="9">
    <source>
        <dbReference type="EMBL" id="KAL1901960.1"/>
    </source>
</evidence>
<feature type="compositionally biased region" description="Pro residues" evidence="7">
    <location>
        <begin position="1199"/>
        <end position="1218"/>
    </location>
</feature>
<keyword evidence="3 8" id="KW-0812">Transmembrane</keyword>
<feature type="compositionally biased region" description="Polar residues" evidence="7">
    <location>
        <begin position="279"/>
        <end position="292"/>
    </location>
</feature>
<feature type="compositionally biased region" description="Basic and acidic residues" evidence="7">
    <location>
        <begin position="73"/>
        <end position="109"/>
    </location>
</feature>
<comment type="subcellular location">
    <subcellularLocation>
        <location evidence="1">Membrane</location>
        <topology evidence="1">Multi-pass membrane protein</topology>
    </subcellularLocation>
</comment>
<keyword evidence="4 8" id="KW-1133">Transmembrane helix</keyword>
<feature type="compositionally biased region" description="Low complexity" evidence="7">
    <location>
        <begin position="1375"/>
        <end position="1409"/>
    </location>
</feature>
<feature type="compositionally biased region" description="Pro residues" evidence="7">
    <location>
        <begin position="535"/>
        <end position="549"/>
    </location>
</feature>
<keyword evidence="6" id="KW-0175">Coiled coil</keyword>
<keyword evidence="10" id="KW-1185">Reference proteome</keyword>
<feature type="compositionally biased region" description="Pro residues" evidence="7">
    <location>
        <begin position="1345"/>
        <end position="1362"/>
    </location>
</feature>
<dbReference type="PANTHER" id="PTHR17920">
    <property type="entry name" value="TRANSMEMBRANE AND COILED-COIL DOMAIN-CONTAINING PROTEIN 4 TMCO4"/>
    <property type="match status" value="1"/>
</dbReference>
<evidence type="ECO:0000256" key="8">
    <source>
        <dbReference type="SAM" id="Phobius"/>
    </source>
</evidence>
<feature type="compositionally biased region" description="Basic and acidic residues" evidence="7">
    <location>
        <begin position="576"/>
        <end position="594"/>
    </location>
</feature>
<evidence type="ECO:0000256" key="3">
    <source>
        <dbReference type="ARBA" id="ARBA00022692"/>
    </source>
</evidence>
<feature type="region of interest" description="Disordered" evidence="7">
    <location>
        <begin position="1"/>
        <end position="333"/>
    </location>
</feature>
<dbReference type="InterPro" id="IPR007941">
    <property type="entry name" value="DUF726"/>
</dbReference>
<dbReference type="Proteomes" id="UP001583186">
    <property type="component" value="Unassembled WGS sequence"/>
</dbReference>
<feature type="transmembrane region" description="Helical" evidence="8">
    <location>
        <begin position="718"/>
        <end position="743"/>
    </location>
</feature>
<feature type="compositionally biased region" description="Polar residues" evidence="7">
    <location>
        <begin position="302"/>
        <end position="314"/>
    </location>
</feature>
<dbReference type="PANTHER" id="PTHR17920:SF3">
    <property type="entry name" value="TRANSMEMBRANE AND COILED-COIL DOMAIN-CONTAINING PROTEIN 4"/>
    <property type="match status" value="1"/>
</dbReference>
<feature type="compositionally biased region" description="Low complexity" evidence="7">
    <location>
        <begin position="52"/>
        <end position="64"/>
    </location>
</feature>
<feature type="compositionally biased region" description="Acidic residues" evidence="7">
    <location>
        <begin position="1420"/>
        <end position="1429"/>
    </location>
</feature>
<evidence type="ECO:0000256" key="5">
    <source>
        <dbReference type="ARBA" id="ARBA00023136"/>
    </source>
</evidence>
<dbReference type="EMBL" id="JAWCUI010000006">
    <property type="protein sequence ID" value="KAL1901960.1"/>
    <property type="molecule type" value="Genomic_DNA"/>
</dbReference>
<accession>A0ABR3ZMN4</accession>
<keyword evidence="5 8" id="KW-0472">Membrane</keyword>
<feature type="compositionally biased region" description="Basic and acidic residues" evidence="7">
    <location>
        <begin position="315"/>
        <end position="326"/>
    </location>
</feature>
<dbReference type="Pfam" id="PF05277">
    <property type="entry name" value="DUF726"/>
    <property type="match status" value="1"/>
</dbReference>
<dbReference type="InterPro" id="IPR029058">
    <property type="entry name" value="AB_hydrolase_fold"/>
</dbReference>
<comment type="caution">
    <text evidence="9">The sequence shown here is derived from an EMBL/GenBank/DDBJ whole genome shotgun (WGS) entry which is preliminary data.</text>
</comment>
<evidence type="ECO:0000256" key="7">
    <source>
        <dbReference type="SAM" id="MobiDB-lite"/>
    </source>
</evidence>
<gene>
    <name evidence="9" type="ORF">Sste5346_001666</name>
</gene>
<comment type="similarity">
    <text evidence="2">Belongs to the TMCO4 family.</text>
</comment>
<evidence type="ECO:0000256" key="2">
    <source>
        <dbReference type="ARBA" id="ARBA00009824"/>
    </source>
</evidence>